<dbReference type="SUPFAM" id="SSF48264">
    <property type="entry name" value="Cytochrome P450"/>
    <property type="match status" value="1"/>
</dbReference>
<protein>
    <submittedName>
        <fullName evidence="14">Cytochrome P450</fullName>
    </submittedName>
</protein>
<reference evidence="15" key="1">
    <citation type="journal article" date="2017" name="Nat. Ecol. Evol.">
        <title>Genome expansion and lineage-specific genetic innovations in the forest pathogenic fungi Armillaria.</title>
        <authorList>
            <person name="Sipos G."/>
            <person name="Prasanna A.N."/>
            <person name="Walter M.C."/>
            <person name="O'Connor E."/>
            <person name="Balint B."/>
            <person name="Krizsan K."/>
            <person name="Kiss B."/>
            <person name="Hess J."/>
            <person name="Varga T."/>
            <person name="Slot J."/>
            <person name="Riley R."/>
            <person name="Boka B."/>
            <person name="Rigling D."/>
            <person name="Barry K."/>
            <person name="Lee J."/>
            <person name="Mihaltcheva S."/>
            <person name="LaButti K."/>
            <person name="Lipzen A."/>
            <person name="Waldron R."/>
            <person name="Moloney N.M."/>
            <person name="Sperisen C."/>
            <person name="Kredics L."/>
            <person name="Vagvoelgyi C."/>
            <person name="Patrignani A."/>
            <person name="Fitzpatrick D."/>
            <person name="Nagy I."/>
            <person name="Doyle S."/>
            <person name="Anderson J.B."/>
            <person name="Grigoriev I.V."/>
            <person name="Gueldener U."/>
            <person name="Muensterkoetter M."/>
            <person name="Nagy L.G."/>
        </authorList>
    </citation>
    <scope>NUCLEOTIDE SEQUENCE [LARGE SCALE GENOMIC DNA]</scope>
    <source>
        <strain evidence="15">Ar21-2</strain>
    </source>
</reference>
<evidence type="ECO:0000256" key="10">
    <source>
        <dbReference type="ARBA" id="ARBA00023004"/>
    </source>
</evidence>
<comment type="similarity">
    <text evidence="4">Belongs to the cytochrome P450 family.</text>
</comment>
<dbReference type="GO" id="GO:0005506">
    <property type="term" value="F:iron ion binding"/>
    <property type="evidence" value="ECO:0007669"/>
    <property type="project" value="InterPro"/>
</dbReference>
<evidence type="ECO:0000256" key="12">
    <source>
        <dbReference type="ARBA" id="ARBA00023136"/>
    </source>
</evidence>
<evidence type="ECO:0000256" key="11">
    <source>
        <dbReference type="ARBA" id="ARBA00023033"/>
    </source>
</evidence>
<evidence type="ECO:0000256" key="8">
    <source>
        <dbReference type="ARBA" id="ARBA00022989"/>
    </source>
</evidence>
<evidence type="ECO:0000256" key="5">
    <source>
        <dbReference type="ARBA" id="ARBA00022617"/>
    </source>
</evidence>
<dbReference type="InParanoid" id="A0A2H3DGU6"/>
<dbReference type="STRING" id="47427.A0A2H3DGU6"/>
<evidence type="ECO:0000256" key="9">
    <source>
        <dbReference type="ARBA" id="ARBA00023002"/>
    </source>
</evidence>
<keyword evidence="12" id="KW-0472">Membrane</keyword>
<dbReference type="InterPro" id="IPR002401">
    <property type="entry name" value="Cyt_P450_E_grp-I"/>
</dbReference>
<keyword evidence="8" id="KW-1133">Transmembrane helix</keyword>
<evidence type="ECO:0000256" key="3">
    <source>
        <dbReference type="ARBA" id="ARBA00005179"/>
    </source>
</evidence>
<dbReference type="InterPro" id="IPR050364">
    <property type="entry name" value="Cytochrome_P450_fung"/>
</dbReference>
<name>A0A2H3DGU6_ARMGA</name>
<proteinExistence type="inferred from homology"/>
<keyword evidence="15" id="KW-1185">Reference proteome</keyword>
<keyword evidence="9" id="KW-0560">Oxidoreductase</keyword>
<comment type="pathway">
    <text evidence="3">Secondary metabolite biosynthesis.</text>
</comment>
<keyword evidence="6" id="KW-0812">Transmembrane</keyword>
<accession>A0A2H3DGU6</accession>
<keyword evidence="7" id="KW-0479">Metal-binding</keyword>
<dbReference type="InterPro" id="IPR036396">
    <property type="entry name" value="Cyt_P450_sf"/>
</dbReference>
<dbReference type="Pfam" id="PF00067">
    <property type="entry name" value="p450"/>
    <property type="match status" value="1"/>
</dbReference>
<keyword evidence="10" id="KW-0408">Iron</keyword>
<comment type="cofactor">
    <cofactor evidence="1">
        <name>heme</name>
        <dbReference type="ChEBI" id="CHEBI:30413"/>
    </cofactor>
</comment>
<dbReference type="OrthoDB" id="2789670at2759"/>
<evidence type="ECO:0000256" key="13">
    <source>
        <dbReference type="ARBA" id="ARBA00023180"/>
    </source>
</evidence>
<gene>
    <name evidence="14" type="ORF">ARMGADRAFT_1011930</name>
</gene>
<evidence type="ECO:0000256" key="4">
    <source>
        <dbReference type="ARBA" id="ARBA00010617"/>
    </source>
</evidence>
<dbReference type="OMA" id="KDAGHIT"/>
<dbReference type="PRINTS" id="PR00463">
    <property type="entry name" value="EP450I"/>
</dbReference>
<dbReference type="GO" id="GO:0020037">
    <property type="term" value="F:heme binding"/>
    <property type="evidence" value="ECO:0007669"/>
    <property type="project" value="InterPro"/>
</dbReference>
<dbReference type="InterPro" id="IPR001128">
    <property type="entry name" value="Cyt_P450"/>
</dbReference>
<dbReference type="GO" id="GO:0016020">
    <property type="term" value="C:membrane"/>
    <property type="evidence" value="ECO:0007669"/>
    <property type="project" value="UniProtKB-SubCell"/>
</dbReference>
<dbReference type="PANTHER" id="PTHR46300:SF2">
    <property type="entry name" value="CYTOCHROME P450 MONOOXYGENASE ALNH-RELATED"/>
    <property type="match status" value="1"/>
</dbReference>
<organism evidence="14 15">
    <name type="scientific">Armillaria gallica</name>
    <name type="common">Bulbous honey fungus</name>
    <name type="synonym">Armillaria bulbosa</name>
    <dbReference type="NCBI Taxonomy" id="47427"/>
    <lineage>
        <taxon>Eukaryota</taxon>
        <taxon>Fungi</taxon>
        <taxon>Dikarya</taxon>
        <taxon>Basidiomycota</taxon>
        <taxon>Agaricomycotina</taxon>
        <taxon>Agaricomycetes</taxon>
        <taxon>Agaricomycetidae</taxon>
        <taxon>Agaricales</taxon>
        <taxon>Marasmiineae</taxon>
        <taxon>Physalacriaceae</taxon>
        <taxon>Armillaria</taxon>
    </lineage>
</organism>
<dbReference type="AlphaFoldDB" id="A0A2H3DGU6"/>
<evidence type="ECO:0000313" key="14">
    <source>
        <dbReference type="EMBL" id="PBK94451.1"/>
    </source>
</evidence>
<evidence type="ECO:0000256" key="7">
    <source>
        <dbReference type="ARBA" id="ARBA00022723"/>
    </source>
</evidence>
<evidence type="ECO:0000313" key="15">
    <source>
        <dbReference type="Proteomes" id="UP000217790"/>
    </source>
</evidence>
<keyword evidence="5" id="KW-0349">Heme</keyword>
<dbReference type="GO" id="GO:0016705">
    <property type="term" value="F:oxidoreductase activity, acting on paired donors, with incorporation or reduction of molecular oxygen"/>
    <property type="evidence" value="ECO:0007669"/>
    <property type="project" value="InterPro"/>
</dbReference>
<keyword evidence="11" id="KW-0503">Monooxygenase</keyword>
<dbReference type="EMBL" id="KZ293654">
    <property type="protein sequence ID" value="PBK94451.1"/>
    <property type="molecule type" value="Genomic_DNA"/>
</dbReference>
<evidence type="ECO:0000256" key="6">
    <source>
        <dbReference type="ARBA" id="ARBA00022692"/>
    </source>
</evidence>
<dbReference type="GO" id="GO:0004497">
    <property type="term" value="F:monooxygenase activity"/>
    <property type="evidence" value="ECO:0007669"/>
    <property type="project" value="UniProtKB-KW"/>
</dbReference>
<evidence type="ECO:0000256" key="1">
    <source>
        <dbReference type="ARBA" id="ARBA00001971"/>
    </source>
</evidence>
<dbReference type="PANTHER" id="PTHR46300">
    <property type="entry name" value="P450, PUTATIVE (EUROFUNG)-RELATED-RELATED"/>
    <property type="match status" value="1"/>
</dbReference>
<dbReference type="CDD" id="cd11065">
    <property type="entry name" value="CYP64-like"/>
    <property type="match status" value="1"/>
</dbReference>
<dbReference type="Proteomes" id="UP000217790">
    <property type="component" value="Unassembled WGS sequence"/>
</dbReference>
<comment type="subcellular location">
    <subcellularLocation>
        <location evidence="2">Membrane</location>
        <topology evidence="2">Single-pass membrane protein</topology>
    </subcellularLocation>
</comment>
<keyword evidence="13" id="KW-0325">Glycoprotein</keyword>
<evidence type="ECO:0000256" key="2">
    <source>
        <dbReference type="ARBA" id="ARBA00004167"/>
    </source>
</evidence>
<sequence length="484" mass="54449">MTRIRSEVSLIWILTAIVVPWRNFPPGSRSLPLIGILLELLGKQWLTFTELGKEYGDLMYFNVAGKPLVVLNSRKTAADLLDCRAGKFSNRPRNIVASDIMTTGNLVVFTRYGDVSRRMRKAAHEGLNKAVVYKYHPIQTAEAVLLTAGVLAEPEWNSHLRRTTASAIMSMVYGTPPTSEQDPLVKNINEFAARLGRAATSGAHFVEFFSLMQYAKWKREAEESCAKESAMFEGLFNGAKDRLMRAHLASTLIQDAGRHNLTEKESSLNSAAVSETSSGVMSWWTLAMIVYPETQKRAQAKLDAVVGRDRLPSFADYEHLPYIRAMVKEALRWRMVLPRRSTEDDVYDGYFIPTGTILIANVWHLNRDPETYGSDAEHFNPARHLDKDGKLAPGPADTKEESHVTYGFRHVANNSLFIDMTMMLWAMNIERATDENSVPLPLDVDGCVEDGLVTRPVPFKAKITPRFREAQAIVEQEQELLGYH</sequence>
<dbReference type="Gene3D" id="1.10.630.10">
    <property type="entry name" value="Cytochrome P450"/>
    <property type="match status" value="1"/>
</dbReference>